<reference evidence="4" key="1">
    <citation type="submission" date="2025-08" db="UniProtKB">
        <authorList>
            <consortium name="RefSeq"/>
        </authorList>
    </citation>
    <scope>IDENTIFICATION</scope>
    <source>
        <tissue evidence="4">Whole organism</tissue>
    </source>
</reference>
<dbReference type="GeneID" id="108670281"/>
<evidence type="ECO:0000313" key="3">
    <source>
        <dbReference type="Proteomes" id="UP000694843"/>
    </source>
</evidence>
<name>A0A8B7NHW7_HYAAZ</name>
<feature type="compositionally biased region" description="Basic and acidic residues" evidence="1">
    <location>
        <begin position="13"/>
        <end position="29"/>
    </location>
</feature>
<gene>
    <name evidence="4" type="primary">LOC108670281</name>
</gene>
<feature type="compositionally biased region" description="Low complexity" evidence="1">
    <location>
        <begin position="33"/>
        <end position="43"/>
    </location>
</feature>
<dbReference type="AlphaFoldDB" id="A0A8B7NHW7"/>
<dbReference type="RefSeq" id="XP_018013230.1">
    <property type="nucleotide sequence ID" value="XM_018157741.1"/>
</dbReference>
<protein>
    <submittedName>
        <fullName evidence="4">Uncharacterized protein LOC108670281</fullName>
    </submittedName>
</protein>
<feature type="compositionally biased region" description="Polar residues" evidence="1">
    <location>
        <begin position="93"/>
        <end position="102"/>
    </location>
</feature>
<evidence type="ECO:0000313" key="4">
    <source>
        <dbReference type="RefSeq" id="XP_018013230.1"/>
    </source>
</evidence>
<sequence length="1071" mass="122280">MGTKPSKSKYHLKSTENSKVTPRENRVDSLKYSSTSLPLSPTSDYNRNGSAISRKSLDFEFDDTDVGIVIPRKLSSTGLIDVPADKYYQTRSVSLPTEQKSGPGTVDVNSPFDALGSPESPERTTSVGSNASKKIVLPVLSSRDINRFKNKKAVDEVVPYFLRKILEWGCPDKLPEETYLQYVERRKLSIRSFPNWQLKTLSVEKTPEDFDVCVLYSLIKVACHHLAPPKDLVWKEEREDKLECQLTALKEIRNEVSHNLKTGATCPTLTDQIETLIEKAIILAGQVYSLSEDQIENEKSTLVAKMKTVRETLMTSKEKNLILLKNQLQAECRRSIDKLCGMFCTNENLYLCDYQVPLRSVFFPVQLSVKGPEFTVHPKIVDPWKLLEKEPDIDPLNKIIVLEGEAGTGKTTLLKMLIHDFLNESSQKFDMLNEFDCVYYHSSRENYIYTHYEFIRSAYPDLCSQFRVEDVFNAILSSNNLFIFDGLDELSDKCIHIVQDLLLRTAKENSTFLFAMRPSFTQHVYRRANILGFSYRTFSMERIQHEEEQVQFLTLYENALSEKNPKMKGLTNAFKKTDRSLRTFFNRPTNLVLFCSLFDQSTTESICKWSQEYDVYNEVLKLYKEMLDVRFCGKRIANLDVLIDALINETCILSLKCVHKNTLFLTAEDCLNFKRSFSEKFPGNPLPIEDVLSTIFLYNGSYISGPKAFHNYTYQFPERNLQEFMASRALLRLLETNKSVRNILEETSGEPVQGSDIHKFGNVFAYAIVDLVNQRKENILKKKIRDLALVLEEAGQDELEFWSKVLSKCNYHKNIVVQASKVVEIGEWRITKRTLEAAIHMLPIKHPRQINVQFREGERTPKLLKKFLATIRDSKYSGGLTLDLWRSYSTMTPIDDLLENLRGSQCYIRRLIGCVSLSGGACIAPLLTRRCTLVVALVPPLLHDLHLLPAHKLAILEVSIKWPGSDSEPDAPPHPLPDVELGLGVRDLPAGAAPWLLNTLVALAPPTCGLDEIFLLRCGLSDQELQFLSDEFPHENRANVCCQQGIRVPCRWTVETLHQDDTRDIHLRLGL</sequence>
<evidence type="ECO:0000256" key="1">
    <source>
        <dbReference type="SAM" id="MobiDB-lite"/>
    </source>
</evidence>
<dbReference type="Pfam" id="PF05729">
    <property type="entry name" value="NACHT"/>
    <property type="match status" value="1"/>
</dbReference>
<dbReference type="KEGG" id="hazt:108670281"/>
<feature type="compositionally biased region" description="Basic residues" evidence="1">
    <location>
        <begin position="1"/>
        <end position="12"/>
    </location>
</feature>
<dbReference type="PROSITE" id="PS50837">
    <property type="entry name" value="NACHT"/>
    <property type="match status" value="1"/>
</dbReference>
<dbReference type="SUPFAM" id="SSF52540">
    <property type="entry name" value="P-loop containing nucleoside triphosphate hydrolases"/>
    <property type="match status" value="1"/>
</dbReference>
<keyword evidence="3" id="KW-1185">Reference proteome</keyword>
<dbReference type="InterPro" id="IPR027417">
    <property type="entry name" value="P-loop_NTPase"/>
</dbReference>
<organism evidence="3 4">
    <name type="scientific">Hyalella azteca</name>
    <name type="common">Amphipod</name>
    <dbReference type="NCBI Taxonomy" id="294128"/>
    <lineage>
        <taxon>Eukaryota</taxon>
        <taxon>Metazoa</taxon>
        <taxon>Ecdysozoa</taxon>
        <taxon>Arthropoda</taxon>
        <taxon>Crustacea</taxon>
        <taxon>Multicrustacea</taxon>
        <taxon>Malacostraca</taxon>
        <taxon>Eumalacostraca</taxon>
        <taxon>Peracarida</taxon>
        <taxon>Amphipoda</taxon>
        <taxon>Senticaudata</taxon>
        <taxon>Talitrida</taxon>
        <taxon>Talitroidea</taxon>
        <taxon>Hyalellidae</taxon>
        <taxon>Hyalella</taxon>
    </lineage>
</organism>
<feature type="domain" description="NACHT" evidence="2">
    <location>
        <begin position="398"/>
        <end position="519"/>
    </location>
</feature>
<dbReference type="InterPro" id="IPR007111">
    <property type="entry name" value="NACHT_NTPase"/>
</dbReference>
<feature type="region of interest" description="Disordered" evidence="1">
    <location>
        <begin position="93"/>
        <end position="128"/>
    </location>
</feature>
<dbReference type="Proteomes" id="UP000694843">
    <property type="component" value="Unplaced"/>
</dbReference>
<accession>A0A8B7NHW7</accession>
<dbReference type="OrthoDB" id="6357153at2759"/>
<dbReference type="PANTHER" id="PTHR46312">
    <property type="entry name" value="NACHT DOMAIN-CONTAINING PROTEIN"/>
    <property type="match status" value="1"/>
</dbReference>
<feature type="region of interest" description="Disordered" evidence="1">
    <location>
        <begin position="1"/>
        <end position="43"/>
    </location>
</feature>
<evidence type="ECO:0000259" key="2">
    <source>
        <dbReference type="PROSITE" id="PS50837"/>
    </source>
</evidence>
<proteinExistence type="predicted"/>
<dbReference type="Gene3D" id="3.40.50.300">
    <property type="entry name" value="P-loop containing nucleotide triphosphate hydrolases"/>
    <property type="match status" value="1"/>
</dbReference>
<dbReference type="PANTHER" id="PTHR46312:SF2">
    <property type="entry name" value="NUCLEOTIDE-BINDING OLIGOMERIZATION DOMAIN-CONTAINING PROTEIN 2-LIKE"/>
    <property type="match status" value="1"/>
</dbReference>